<organism evidence="2">
    <name type="scientific">Cyclophora tenuis</name>
    <name type="common">Marine diatom</name>
    <dbReference type="NCBI Taxonomy" id="216820"/>
    <lineage>
        <taxon>Eukaryota</taxon>
        <taxon>Sar</taxon>
        <taxon>Stramenopiles</taxon>
        <taxon>Ochrophyta</taxon>
        <taxon>Bacillariophyta</taxon>
        <taxon>Fragilariophyceae</taxon>
        <taxon>Fragilariophycidae</taxon>
        <taxon>Cyclophorales</taxon>
        <taxon>Cyclophoraceae</taxon>
        <taxon>Cyclophora</taxon>
    </lineage>
</organism>
<accession>A0A6U1QNB1</accession>
<dbReference type="EMBL" id="HBFW01011027">
    <property type="protein sequence ID" value="CAD8936063.1"/>
    <property type="molecule type" value="Transcribed_RNA"/>
</dbReference>
<proteinExistence type="predicted"/>
<dbReference type="PANTHER" id="PTHR40036">
    <property type="entry name" value="MACROCIN O-METHYLTRANSFERASE"/>
    <property type="match status" value="1"/>
</dbReference>
<sequence length="112" mass="13175">MEVVRNNMFFSGYPKEKIHFIQGKVEDTLIQPHLLPEKIAILRLDTDWYESTKLELDVLFERLQPGGLLAIDDYCIWPGSTKATKEFFKEKLNLDADEISKTLPCFHYWKPK</sequence>
<protein>
    <submittedName>
        <fullName evidence="2">Uncharacterized protein</fullName>
    </submittedName>
</protein>
<dbReference type="EMBL" id="HBFW01011029">
    <property type="protein sequence ID" value="CAD8936065.1"/>
    <property type="molecule type" value="Transcribed_RNA"/>
</dbReference>
<dbReference type="InterPro" id="IPR029063">
    <property type="entry name" value="SAM-dependent_MTases_sf"/>
</dbReference>
<dbReference type="Gene3D" id="3.40.50.150">
    <property type="entry name" value="Vaccinia Virus protein VP39"/>
    <property type="match status" value="1"/>
</dbReference>
<evidence type="ECO:0000313" key="1">
    <source>
        <dbReference type="EMBL" id="CAD8936063.1"/>
    </source>
</evidence>
<evidence type="ECO:0000313" key="2">
    <source>
        <dbReference type="EMBL" id="CAD8936065.1"/>
    </source>
</evidence>
<name>A0A6U1QNB1_CYCTE</name>
<gene>
    <name evidence="1" type="ORF">CTEN0397_LOCUS7097</name>
    <name evidence="2" type="ORF">CTEN0397_LOCUS7099</name>
</gene>
<dbReference type="AlphaFoldDB" id="A0A6U1QNB1"/>
<reference evidence="2" key="1">
    <citation type="submission" date="2021-01" db="EMBL/GenBank/DDBJ databases">
        <authorList>
            <person name="Corre E."/>
            <person name="Pelletier E."/>
            <person name="Niang G."/>
            <person name="Scheremetjew M."/>
            <person name="Finn R."/>
            <person name="Kale V."/>
            <person name="Holt S."/>
            <person name="Cochrane G."/>
            <person name="Meng A."/>
            <person name="Brown T."/>
            <person name="Cohen L."/>
        </authorList>
    </citation>
    <scope>NUCLEOTIDE SEQUENCE</scope>
    <source>
        <strain evidence="2">ECT3854</strain>
    </source>
</reference>
<dbReference type="Pfam" id="PF05711">
    <property type="entry name" value="TylF"/>
    <property type="match status" value="1"/>
</dbReference>
<dbReference type="SUPFAM" id="SSF53335">
    <property type="entry name" value="S-adenosyl-L-methionine-dependent methyltransferases"/>
    <property type="match status" value="1"/>
</dbReference>
<dbReference type="PANTHER" id="PTHR40036:SF1">
    <property type="entry name" value="MACROCIN O-METHYLTRANSFERASE"/>
    <property type="match status" value="1"/>
</dbReference>
<dbReference type="InterPro" id="IPR008884">
    <property type="entry name" value="TylF_MeTrfase"/>
</dbReference>